<dbReference type="EMBL" id="SMZO01000001">
    <property type="protein sequence ID" value="TDL91494.1"/>
    <property type="molecule type" value="Genomic_DNA"/>
</dbReference>
<dbReference type="Pfam" id="PF02571">
    <property type="entry name" value="CbiJ"/>
    <property type="match status" value="1"/>
</dbReference>
<keyword evidence="5" id="KW-1185">Reference proteome</keyword>
<gene>
    <name evidence="4" type="ORF">E2L05_00075</name>
</gene>
<keyword evidence="2" id="KW-0169">Cobalamin biosynthesis</keyword>
<evidence type="ECO:0000256" key="1">
    <source>
        <dbReference type="ARBA" id="ARBA00004953"/>
    </source>
</evidence>
<accession>A0A4R6B5Y6</accession>
<evidence type="ECO:0000256" key="2">
    <source>
        <dbReference type="ARBA" id="ARBA00022573"/>
    </source>
</evidence>
<dbReference type="EC" id="1.3.1.106" evidence="4"/>
<keyword evidence="3 4" id="KW-0560">Oxidoreductase</keyword>
<proteinExistence type="predicted"/>
<dbReference type="AlphaFoldDB" id="A0A4R6B5Y6"/>
<evidence type="ECO:0000256" key="3">
    <source>
        <dbReference type="ARBA" id="ARBA00023002"/>
    </source>
</evidence>
<dbReference type="RefSeq" id="WP_133340997.1">
    <property type="nucleotide sequence ID" value="NZ_SMZO01000001.1"/>
</dbReference>
<dbReference type="Proteomes" id="UP000294562">
    <property type="component" value="Unassembled WGS sequence"/>
</dbReference>
<dbReference type="PROSITE" id="PS51014">
    <property type="entry name" value="COBK_CBIJ"/>
    <property type="match status" value="1"/>
</dbReference>
<dbReference type="NCBIfam" id="NF005968">
    <property type="entry name" value="PRK08057.1-2"/>
    <property type="match status" value="1"/>
</dbReference>
<evidence type="ECO:0000313" key="5">
    <source>
        <dbReference type="Proteomes" id="UP000294562"/>
    </source>
</evidence>
<dbReference type="PANTHER" id="PTHR36925">
    <property type="entry name" value="COBALT-PRECORRIN-6A REDUCTASE"/>
    <property type="match status" value="1"/>
</dbReference>
<dbReference type="UniPathway" id="UPA00148"/>
<organism evidence="4 5">
    <name type="scientific">Meridianimarinicoccus aquatilis</name>
    <dbReference type="NCBI Taxonomy" id="2552766"/>
    <lineage>
        <taxon>Bacteria</taxon>
        <taxon>Pseudomonadati</taxon>
        <taxon>Pseudomonadota</taxon>
        <taxon>Alphaproteobacteria</taxon>
        <taxon>Rhodobacterales</taxon>
        <taxon>Paracoccaceae</taxon>
        <taxon>Meridianimarinicoccus</taxon>
    </lineage>
</organism>
<dbReference type="GO" id="GO:0016994">
    <property type="term" value="F:precorrin-6A reductase activity"/>
    <property type="evidence" value="ECO:0007669"/>
    <property type="project" value="InterPro"/>
</dbReference>
<sequence>MKVLLLAGTAEGRAIAKGLSEMPGVSGMASLAGAVRAPAPLPIPTRIGGFGTAEGFAQVLHAERIGLVVDATHPFAHRISARSARVCAEQGIAYLQVLRPEWVAGPGDAWTMIRREEDAAQHIAPGSCVFLATGRQTLGGFENLTGRRLICRQIDPPDDAFPFPGGEYLVGRPPFSVEDEIALFSRLNVDWLVVKNAGGAASRSKLDAARALGMPVAMITRPSPPDAESVTTVEAALARIKEHAWTNASS</sequence>
<name>A0A4R6B5Y6_9RHOB</name>
<comment type="caution">
    <text evidence="4">The sequence shown here is derived from an EMBL/GenBank/DDBJ whole genome shotgun (WGS) entry which is preliminary data.</text>
</comment>
<dbReference type="PANTHER" id="PTHR36925:SF1">
    <property type="entry name" value="COBALT-PRECORRIN-6A REDUCTASE"/>
    <property type="match status" value="1"/>
</dbReference>
<dbReference type="NCBIfam" id="TIGR00715">
    <property type="entry name" value="precor6x_red"/>
    <property type="match status" value="1"/>
</dbReference>
<dbReference type="OrthoDB" id="5183775at2"/>
<protein>
    <submittedName>
        <fullName evidence="4">Cobalt-precorrin-6A reductase</fullName>
        <ecNumber evidence="4">1.3.1.106</ecNumber>
    </submittedName>
</protein>
<reference evidence="4 5" key="1">
    <citation type="submission" date="2019-03" db="EMBL/GenBank/DDBJ databases">
        <title>Rhodobacteraceae bacterium SM1902, a new member of the family Rhodobacteraceae isolated from Yantai.</title>
        <authorList>
            <person name="Sun Y."/>
        </authorList>
    </citation>
    <scope>NUCLEOTIDE SEQUENCE [LARGE SCALE GENOMIC DNA]</scope>
    <source>
        <strain evidence="4 5">SM1902</strain>
    </source>
</reference>
<comment type="pathway">
    <text evidence="1">Cofactor biosynthesis; adenosylcobalamin biosynthesis.</text>
</comment>
<evidence type="ECO:0000313" key="4">
    <source>
        <dbReference type="EMBL" id="TDL91494.1"/>
    </source>
</evidence>
<dbReference type="GO" id="GO:0009236">
    <property type="term" value="P:cobalamin biosynthetic process"/>
    <property type="evidence" value="ECO:0007669"/>
    <property type="project" value="UniProtKB-UniPathway"/>
</dbReference>
<dbReference type="InterPro" id="IPR003723">
    <property type="entry name" value="Precorrin-6x_reduct"/>
</dbReference>